<evidence type="ECO:0000256" key="5">
    <source>
        <dbReference type="ARBA" id="ARBA00022989"/>
    </source>
</evidence>
<evidence type="ECO:0000256" key="7">
    <source>
        <dbReference type="ARBA" id="ARBA00038032"/>
    </source>
</evidence>
<dbReference type="EMBL" id="CP006650">
    <property type="protein sequence ID" value="AGT08734.1"/>
    <property type="molecule type" value="Genomic_DNA"/>
</dbReference>
<evidence type="ECO:0000256" key="8">
    <source>
        <dbReference type="RuleBase" id="RU003942"/>
    </source>
</evidence>
<evidence type="ECO:0000256" key="3">
    <source>
        <dbReference type="ARBA" id="ARBA00022475"/>
    </source>
</evidence>
<keyword evidence="6 9" id="KW-0472">Membrane</keyword>
<evidence type="ECO:0000256" key="2">
    <source>
        <dbReference type="ARBA" id="ARBA00022448"/>
    </source>
</evidence>
<dbReference type="eggNOG" id="COG2076">
    <property type="taxonomic scope" value="Bacteria"/>
</dbReference>
<sequence>MLLLAIALEVTGTSLLHATEQFSRLTPTLAMAGCYGLSFYLLSRVLRHIPLGIAYALWSGLGMIMVALVGTFLLGQPLDLAAMVGLAFILVGVVIVNLFSKSSSHETP</sequence>
<evidence type="ECO:0000256" key="4">
    <source>
        <dbReference type="ARBA" id="ARBA00022692"/>
    </source>
</evidence>
<dbReference type="HOGENOM" id="CLU_133067_0_2_5"/>
<dbReference type="PANTHER" id="PTHR30561:SF1">
    <property type="entry name" value="MULTIDRUG TRANSPORTER EMRE"/>
    <property type="match status" value="1"/>
</dbReference>
<dbReference type="SUPFAM" id="SSF103481">
    <property type="entry name" value="Multidrug resistance efflux transporter EmrE"/>
    <property type="match status" value="1"/>
</dbReference>
<comment type="similarity">
    <text evidence="7 8">Belongs to the drug/metabolite transporter (DMT) superfamily. Small multidrug resistance (SMR) (TC 2.A.7.1) family.</text>
</comment>
<dbReference type="AlphaFoldDB" id="S5XN57"/>
<feature type="transmembrane region" description="Helical" evidence="9">
    <location>
        <begin position="80"/>
        <end position="99"/>
    </location>
</feature>
<protein>
    <submittedName>
        <fullName evidence="10">Small multidrug resistance protein, SMR family</fullName>
    </submittedName>
</protein>
<dbReference type="GO" id="GO:0005886">
    <property type="term" value="C:plasma membrane"/>
    <property type="evidence" value="ECO:0007669"/>
    <property type="project" value="UniProtKB-SubCell"/>
</dbReference>
<dbReference type="FunFam" id="1.10.3730.20:FF:000001">
    <property type="entry name" value="Quaternary ammonium compound resistance transporter SugE"/>
    <property type="match status" value="1"/>
</dbReference>
<gene>
    <name evidence="10" type="ORF">JCM7686_1633</name>
</gene>
<evidence type="ECO:0000313" key="11">
    <source>
        <dbReference type="Proteomes" id="UP000015480"/>
    </source>
</evidence>
<dbReference type="PATRIC" id="fig|1367847.3.peg.1614"/>
<comment type="subcellular location">
    <subcellularLocation>
        <location evidence="1 8">Cell membrane</location>
        <topology evidence="1 8">Multi-pass membrane protein</topology>
    </subcellularLocation>
</comment>
<dbReference type="GO" id="GO:0022857">
    <property type="term" value="F:transmembrane transporter activity"/>
    <property type="evidence" value="ECO:0007669"/>
    <property type="project" value="InterPro"/>
</dbReference>
<dbReference type="Gene3D" id="1.10.3730.20">
    <property type="match status" value="1"/>
</dbReference>
<dbReference type="KEGG" id="pami:JCM7686_1633"/>
<keyword evidence="3" id="KW-1003">Cell membrane</keyword>
<dbReference type="InterPro" id="IPR037185">
    <property type="entry name" value="EmrE-like"/>
</dbReference>
<dbReference type="STRING" id="1367847.JCM7686_1633"/>
<evidence type="ECO:0000256" key="9">
    <source>
        <dbReference type="SAM" id="Phobius"/>
    </source>
</evidence>
<feature type="transmembrane region" description="Helical" evidence="9">
    <location>
        <begin position="28"/>
        <end position="46"/>
    </location>
</feature>
<proteinExistence type="inferred from homology"/>
<dbReference type="Pfam" id="PF00893">
    <property type="entry name" value="Multi_Drug_Res"/>
    <property type="match status" value="1"/>
</dbReference>
<keyword evidence="2" id="KW-0813">Transport</keyword>
<feature type="transmembrane region" description="Helical" evidence="9">
    <location>
        <begin position="53"/>
        <end position="74"/>
    </location>
</feature>
<dbReference type="PANTHER" id="PTHR30561">
    <property type="entry name" value="SMR FAMILY PROTON-DEPENDENT DRUG EFFLUX TRANSPORTER SUGE"/>
    <property type="match status" value="1"/>
</dbReference>
<organism evidence="10 11">
    <name type="scientific">Paracoccus aminophilus JCM 7686</name>
    <dbReference type="NCBI Taxonomy" id="1367847"/>
    <lineage>
        <taxon>Bacteria</taxon>
        <taxon>Pseudomonadati</taxon>
        <taxon>Pseudomonadota</taxon>
        <taxon>Alphaproteobacteria</taxon>
        <taxon>Rhodobacterales</taxon>
        <taxon>Paracoccaceae</taxon>
        <taxon>Paracoccus</taxon>
    </lineage>
</organism>
<dbReference type="InterPro" id="IPR000390">
    <property type="entry name" value="Small_drug/metabolite_transptr"/>
</dbReference>
<dbReference type="GO" id="GO:1990961">
    <property type="term" value="P:xenobiotic detoxification by transmembrane export across the plasma membrane"/>
    <property type="evidence" value="ECO:0007669"/>
    <property type="project" value="UniProtKB-ARBA"/>
</dbReference>
<dbReference type="RefSeq" id="WP_020950372.1">
    <property type="nucleotide sequence ID" value="NC_022041.1"/>
</dbReference>
<accession>S5XN57</accession>
<keyword evidence="4 8" id="KW-0812">Transmembrane</keyword>
<dbReference type="InterPro" id="IPR045324">
    <property type="entry name" value="Small_multidrug_res"/>
</dbReference>
<reference evidence="10 11" key="1">
    <citation type="journal article" date="2014" name="BMC Genomics">
        <title>Architecture and functions of a multipartite genome of the methylotrophic bacterium Paracoccus aminophilus JCM 7686, containing primary and secondary chromids.</title>
        <authorList>
            <person name="Dziewit L."/>
            <person name="Czarnecki J."/>
            <person name="Wibberg D."/>
            <person name="Radlinska M."/>
            <person name="Mrozek P."/>
            <person name="Szymczak M."/>
            <person name="Schluter A."/>
            <person name="Puhler A."/>
            <person name="Bartosik D."/>
        </authorList>
    </citation>
    <scope>NUCLEOTIDE SEQUENCE [LARGE SCALE GENOMIC DNA]</scope>
    <source>
        <strain evidence="10">JCM 7686</strain>
    </source>
</reference>
<keyword evidence="11" id="KW-1185">Reference proteome</keyword>
<name>S5XN57_PARAH</name>
<dbReference type="Proteomes" id="UP000015480">
    <property type="component" value="Chromosome"/>
</dbReference>
<evidence type="ECO:0000313" key="10">
    <source>
        <dbReference type="EMBL" id="AGT08734.1"/>
    </source>
</evidence>
<evidence type="ECO:0000256" key="1">
    <source>
        <dbReference type="ARBA" id="ARBA00004651"/>
    </source>
</evidence>
<keyword evidence="5 9" id="KW-1133">Transmembrane helix</keyword>
<evidence type="ECO:0000256" key="6">
    <source>
        <dbReference type="ARBA" id="ARBA00023136"/>
    </source>
</evidence>